<keyword evidence="3" id="KW-1185">Reference proteome</keyword>
<evidence type="ECO:0000256" key="1">
    <source>
        <dbReference type="SAM" id="MobiDB-lite"/>
    </source>
</evidence>
<reference evidence="2 3" key="1">
    <citation type="submission" date="2022-05" db="EMBL/GenBank/DDBJ databases">
        <authorList>
            <consortium name="Genoscope - CEA"/>
            <person name="William W."/>
        </authorList>
    </citation>
    <scope>NUCLEOTIDE SEQUENCE [LARGE SCALE GENOMIC DNA]</scope>
</reference>
<organism evidence="2 3">
    <name type="scientific">Porites lobata</name>
    <dbReference type="NCBI Taxonomy" id="104759"/>
    <lineage>
        <taxon>Eukaryota</taxon>
        <taxon>Metazoa</taxon>
        <taxon>Cnidaria</taxon>
        <taxon>Anthozoa</taxon>
        <taxon>Hexacorallia</taxon>
        <taxon>Scleractinia</taxon>
        <taxon>Fungiina</taxon>
        <taxon>Poritidae</taxon>
        <taxon>Porites</taxon>
    </lineage>
</organism>
<evidence type="ECO:0000313" key="3">
    <source>
        <dbReference type="Proteomes" id="UP001159405"/>
    </source>
</evidence>
<comment type="caution">
    <text evidence="2">The sequence shown here is derived from an EMBL/GenBank/DDBJ whole genome shotgun (WGS) entry which is preliminary data.</text>
</comment>
<dbReference type="Proteomes" id="UP001159405">
    <property type="component" value="Unassembled WGS sequence"/>
</dbReference>
<name>A0ABN8Q2U4_9CNID</name>
<proteinExistence type="predicted"/>
<gene>
    <name evidence="2" type="ORF">PLOB_00001354</name>
</gene>
<feature type="region of interest" description="Disordered" evidence="1">
    <location>
        <begin position="1"/>
        <end position="51"/>
    </location>
</feature>
<protein>
    <submittedName>
        <fullName evidence="2">Uncharacterized protein</fullName>
    </submittedName>
</protein>
<feature type="region of interest" description="Disordered" evidence="1">
    <location>
        <begin position="80"/>
        <end position="104"/>
    </location>
</feature>
<dbReference type="EMBL" id="CALNXK010000102">
    <property type="protein sequence ID" value="CAH3155602.1"/>
    <property type="molecule type" value="Genomic_DNA"/>
</dbReference>
<sequence>MGKDDRSKDRKQHLLPFLKQTRSKKSLNISQSPDQGNHRGGNSHSNSTFSSGYLSKNELILKYTEGKPLVRGQQRMTSILPGTLPQLGPDRHHGQGDDHSLKEGKKFSDQLPQLLNQQNILKSSSKQVGTILCLFLI</sequence>
<feature type="compositionally biased region" description="Polar residues" evidence="1">
    <location>
        <begin position="26"/>
        <end position="51"/>
    </location>
</feature>
<evidence type="ECO:0000313" key="2">
    <source>
        <dbReference type="EMBL" id="CAH3155602.1"/>
    </source>
</evidence>
<feature type="compositionally biased region" description="Basic and acidic residues" evidence="1">
    <location>
        <begin position="89"/>
        <end position="104"/>
    </location>
</feature>
<accession>A0ABN8Q2U4</accession>